<dbReference type="InParanoid" id="A0A369KBD0"/>
<dbReference type="EMBL" id="LUEZ02000004">
    <property type="protein sequence ID" value="RDB30750.1"/>
    <property type="molecule type" value="Genomic_DNA"/>
</dbReference>
<dbReference type="AlphaFoldDB" id="A0A369KBD0"/>
<sequence>MVFEMIVFDFCILHDAILYRTPDIPTIWLASIDHSKCDAASNHVRHVVSCSIHGSVLILQRSSESLGQLAALSRCPHRLPVTK</sequence>
<accession>A0A369KBD0</accession>
<dbReference type="Proteomes" id="UP000076154">
    <property type="component" value="Unassembled WGS sequence"/>
</dbReference>
<gene>
    <name evidence="1" type="ORF">Hypma_005740</name>
</gene>
<proteinExistence type="predicted"/>
<keyword evidence="2" id="KW-1185">Reference proteome</keyword>
<protein>
    <submittedName>
        <fullName evidence="1">Uncharacterized protein</fullName>
    </submittedName>
</protein>
<comment type="caution">
    <text evidence="1">The sequence shown here is derived from an EMBL/GenBank/DDBJ whole genome shotgun (WGS) entry which is preliminary data.</text>
</comment>
<reference evidence="1" key="1">
    <citation type="submission" date="2018-04" db="EMBL/GenBank/DDBJ databases">
        <title>Whole genome sequencing of Hypsizygus marmoreus.</title>
        <authorList>
            <person name="Choi I.-G."/>
            <person name="Min B."/>
            <person name="Kim J.-G."/>
            <person name="Kim S."/>
            <person name="Oh Y.-L."/>
            <person name="Kong W.-S."/>
            <person name="Park H."/>
            <person name="Jeong J."/>
            <person name="Song E.-S."/>
        </authorList>
    </citation>
    <scope>NUCLEOTIDE SEQUENCE [LARGE SCALE GENOMIC DNA]</scope>
    <source>
        <strain evidence="1">51987-8</strain>
    </source>
</reference>
<name>A0A369KBD0_HYPMA</name>
<evidence type="ECO:0000313" key="2">
    <source>
        <dbReference type="Proteomes" id="UP000076154"/>
    </source>
</evidence>
<organism evidence="1 2">
    <name type="scientific">Hypsizygus marmoreus</name>
    <name type="common">White beech mushroom</name>
    <name type="synonym">Agaricus marmoreus</name>
    <dbReference type="NCBI Taxonomy" id="39966"/>
    <lineage>
        <taxon>Eukaryota</taxon>
        <taxon>Fungi</taxon>
        <taxon>Dikarya</taxon>
        <taxon>Basidiomycota</taxon>
        <taxon>Agaricomycotina</taxon>
        <taxon>Agaricomycetes</taxon>
        <taxon>Agaricomycetidae</taxon>
        <taxon>Agaricales</taxon>
        <taxon>Tricholomatineae</taxon>
        <taxon>Lyophyllaceae</taxon>
        <taxon>Hypsizygus</taxon>
    </lineage>
</organism>
<evidence type="ECO:0000313" key="1">
    <source>
        <dbReference type="EMBL" id="RDB30750.1"/>
    </source>
</evidence>